<dbReference type="EMBL" id="MT141454">
    <property type="protein sequence ID" value="QJA61827.1"/>
    <property type="molecule type" value="Genomic_DNA"/>
</dbReference>
<reference evidence="1" key="1">
    <citation type="submission" date="2020-03" db="EMBL/GenBank/DDBJ databases">
        <title>The deep terrestrial virosphere.</title>
        <authorList>
            <person name="Holmfeldt K."/>
            <person name="Nilsson E."/>
            <person name="Simone D."/>
            <person name="Lopez-Fernandez M."/>
            <person name="Wu X."/>
            <person name="de Brujin I."/>
            <person name="Lundin D."/>
            <person name="Andersson A."/>
            <person name="Bertilsson S."/>
            <person name="Dopson M."/>
        </authorList>
    </citation>
    <scope>NUCLEOTIDE SEQUENCE</scope>
    <source>
        <strain evidence="2">MM415A00613</strain>
        <strain evidence="1">MM415B00887</strain>
    </source>
</reference>
<dbReference type="EMBL" id="MT142443">
    <property type="protein sequence ID" value="QJA80971.1"/>
    <property type="molecule type" value="Genomic_DNA"/>
</dbReference>
<evidence type="ECO:0000313" key="2">
    <source>
        <dbReference type="EMBL" id="QJA80971.1"/>
    </source>
</evidence>
<dbReference type="AlphaFoldDB" id="A0A6M3IXT4"/>
<organism evidence="1">
    <name type="scientific">viral metagenome</name>
    <dbReference type="NCBI Taxonomy" id="1070528"/>
    <lineage>
        <taxon>unclassified sequences</taxon>
        <taxon>metagenomes</taxon>
        <taxon>organismal metagenomes</taxon>
    </lineage>
</organism>
<proteinExistence type="predicted"/>
<protein>
    <submittedName>
        <fullName evidence="1">Uncharacterized protein</fullName>
    </submittedName>
</protein>
<gene>
    <name evidence="2" type="ORF">MM415A00613_0018</name>
    <name evidence="1" type="ORF">MM415B00887_0016</name>
</gene>
<accession>A0A6M3IXT4</accession>
<sequence length="95" mass="10687">MSLSRRAFLKGMAGILASGIAPAAIGSGILMPVRTIWRPDDEILTYGEIPFQVRVGPYSKEEQELYDFYHGMQWTVDQIAGMPRARPQLILNHIK</sequence>
<evidence type="ECO:0000313" key="1">
    <source>
        <dbReference type="EMBL" id="QJA61827.1"/>
    </source>
</evidence>
<dbReference type="InterPro" id="IPR006311">
    <property type="entry name" value="TAT_signal"/>
</dbReference>
<dbReference type="PROSITE" id="PS51318">
    <property type="entry name" value="TAT"/>
    <property type="match status" value="1"/>
</dbReference>
<name>A0A6M3IXT4_9ZZZZ</name>